<name>A0A9W8MJB6_9AGAR</name>
<sequence>MPSFFHNLADKAQSALNASPLAGKIPVPGSASAGAPRPPSPDPAPQPAANQAAAQGGGRSHALDALSYQFRAFQQQYSSSTSPAQKIITAEKGLALDYDNVARESKAQSKELYTWGQTEADDMKDVTDRLAYLNFVLGSTSFTLSQKLDAARAPFKALRDAETALQPRRNIRAGIEKELARVENDPKKAGDFKDQLRKAELEDADKEREVEILKRKALRDSEQLKWTAIQEATAGPLLAELPSVPPGSTTPYNGHQRTGAVRAALQQALDSHKPGTTSFQLPSAGADLSRSDTRSFGESHAAELSNITAYTPPTPHPNIQVAGVSGGSTPVPMPQPASSVNRVPVPTFPVPEKSSSQDHVPLAHAPAQQSPPLNPSVLNQAPAPLPQPALSPIIPTSAPESTAPATAPIIIPTVAETGVPLSAGASGPGPAKGSLHDLKHASTQSGVLQSPPLGSVKEEKKPAVESVPSPAPAPVPAPTPAVHHPTAEEEKRRLAAAYSQAHVPAPAPSTSHAHESAEDEKKRLEREERERILRGQAPAQQGKKDGEPDEDLPPYQEPTLQ</sequence>
<feature type="region of interest" description="Disordered" evidence="1">
    <location>
        <begin position="421"/>
        <end position="561"/>
    </location>
</feature>
<comment type="caution">
    <text evidence="2">The sequence shown here is derived from an EMBL/GenBank/DDBJ whole genome shotgun (WGS) entry which is preliminary data.</text>
</comment>
<dbReference type="GO" id="GO:0070941">
    <property type="term" value="P:eisosome assembly"/>
    <property type="evidence" value="ECO:0007669"/>
    <property type="project" value="TreeGrafter"/>
</dbReference>
<feature type="non-terminal residue" evidence="2">
    <location>
        <position position="1"/>
    </location>
</feature>
<feature type="compositionally biased region" description="Basic and acidic residues" evidence="1">
    <location>
        <begin position="512"/>
        <end position="533"/>
    </location>
</feature>
<feature type="compositionally biased region" description="Polar residues" evidence="1">
    <location>
        <begin position="367"/>
        <end position="379"/>
    </location>
</feature>
<dbReference type="GO" id="GO:0006897">
    <property type="term" value="P:endocytosis"/>
    <property type="evidence" value="ECO:0007669"/>
    <property type="project" value="TreeGrafter"/>
</dbReference>
<feature type="compositionally biased region" description="Low complexity" evidence="1">
    <location>
        <begin position="421"/>
        <end position="433"/>
    </location>
</feature>
<evidence type="ECO:0008006" key="4">
    <source>
        <dbReference type="Google" id="ProtNLM"/>
    </source>
</evidence>
<feature type="compositionally biased region" description="Basic and acidic residues" evidence="1">
    <location>
        <begin position="289"/>
        <end position="300"/>
    </location>
</feature>
<feature type="region of interest" description="Disordered" evidence="1">
    <location>
        <begin position="19"/>
        <end position="60"/>
    </location>
</feature>
<dbReference type="InterPro" id="IPR027267">
    <property type="entry name" value="AH/BAR_dom_sf"/>
</dbReference>
<feature type="region of interest" description="Disordered" evidence="1">
    <location>
        <begin position="323"/>
        <end position="403"/>
    </location>
</feature>
<accession>A0A9W8MJB6</accession>
<evidence type="ECO:0000313" key="3">
    <source>
        <dbReference type="Proteomes" id="UP001140091"/>
    </source>
</evidence>
<dbReference type="GO" id="GO:0005886">
    <property type="term" value="C:plasma membrane"/>
    <property type="evidence" value="ECO:0007669"/>
    <property type="project" value="TreeGrafter"/>
</dbReference>
<organism evidence="2 3">
    <name type="scientific">Candolleomyces eurysporus</name>
    <dbReference type="NCBI Taxonomy" id="2828524"/>
    <lineage>
        <taxon>Eukaryota</taxon>
        <taxon>Fungi</taxon>
        <taxon>Dikarya</taxon>
        <taxon>Basidiomycota</taxon>
        <taxon>Agaricomycotina</taxon>
        <taxon>Agaricomycetes</taxon>
        <taxon>Agaricomycetidae</taxon>
        <taxon>Agaricales</taxon>
        <taxon>Agaricineae</taxon>
        <taxon>Psathyrellaceae</taxon>
        <taxon>Candolleomyces</taxon>
    </lineage>
</organism>
<dbReference type="InterPro" id="IPR028245">
    <property type="entry name" value="PIL1/LSP1"/>
</dbReference>
<protein>
    <recommendedName>
        <fullName evidence="4">Eisosome component PIL1-domain-containing protein</fullName>
    </recommendedName>
</protein>
<feature type="compositionally biased region" description="Pro residues" evidence="1">
    <location>
        <begin position="469"/>
        <end position="479"/>
    </location>
</feature>
<keyword evidence="3" id="KW-1185">Reference proteome</keyword>
<feature type="compositionally biased region" description="Pro residues" evidence="1">
    <location>
        <begin position="36"/>
        <end position="46"/>
    </location>
</feature>
<dbReference type="PANTHER" id="PTHR31962:SF1">
    <property type="entry name" value="SPHINGOLIPID LONG CHAIN BASE-RESPONSIVE PROTEIN PIL1"/>
    <property type="match status" value="1"/>
</dbReference>
<feature type="compositionally biased region" description="Low complexity" evidence="1">
    <location>
        <begin position="26"/>
        <end position="35"/>
    </location>
</feature>
<feature type="compositionally biased region" description="Low complexity" evidence="1">
    <location>
        <begin position="390"/>
        <end position="403"/>
    </location>
</feature>
<dbReference type="Proteomes" id="UP001140091">
    <property type="component" value="Unassembled WGS sequence"/>
</dbReference>
<dbReference type="AlphaFoldDB" id="A0A9W8MJB6"/>
<feature type="region of interest" description="Disordered" evidence="1">
    <location>
        <begin position="273"/>
        <end position="300"/>
    </location>
</feature>
<dbReference type="Gene3D" id="1.20.1270.60">
    <property type="entry name" value="Arfaptin homology (AH) domain/BAR domain"/>
    <property type="match status" value="1"/>
</dbReference>
<dbReference type="PANTHER" id="PTHR31962">
    <property type="entry name" value="SPHINGOLIPID LONG CHAIN BASE-RESPONSIVE PROTEIN PIL1"/>
    <property type="match status" value="1"/>
</dbReference>
<dbReference type="EMBL" id="JANBPK010000810">
    <property type="protein sequence ID" value="KAJ2931148.1"/>
    <property type="molecule type" value="Genomic_DNA"/>
</dbReference>
<dbReference type="GO" id="GO:0008289">
    <property type="term" value="F:lipid binding"/>
    <property type="evidence" value="ECO:0007669"/>
    <property type="project" value="TreeGrafter"/>
</dbReference>
<gene>
    <name evidence="2" type="ORF">H1R20_g5949</name>
</gene>
<proteinExistence type="predicted"/>
<evidence type="ECO:0000313" key="2">
    <source>
        <dbReference type="EMBL" id="KAJ2931148.1"/>
    </source>
</evidence>
<reference evidence="2" key="1">
    <citation type="submission" date="2022-06" db="EMBL/GenBank/DDBJ databases">
        <title>Genome Sequence of Candolleomyces eurysporus.</title>
        <authorList>
            <person name="Buettner E."/>
        </authorList>
    </citation>
    <scope>NUCLEOTIDE SEQUENCE</scope>
    <source>
        <strain evidence="2">VTCC 930004</strain>
    </source>
</reference>
<evidence type="ECO:0000256" key="1">
    <source>
        <dbReference type="SAM" id="MobiDB-lite"/>
    </source>
</evidence>
<dbReference type="OrthoDB" id="5599269at2759"/>
<dbReference type="GO" id="GO:0036286">
    <property type="term" value="C:eisosome filament"/>
    <property type="evidence" value="ECO:0007669"/>
    <property type="project" value="TreeGrafter"/>
</dbReference>
<dbReference type="Pfam" id="PF13805">
    <property type="entry name" value="Pil1"/>
    <property type="match status" value="1"/>
</dbReference>